<dbReference type="Proteomes" id="UP000253664">
    <property type="component" value="Unassembled WGS sequence"/>
</dbReference>
<protein>
    <submittedName>
        <fullName evidence="1">Uncharacterized protein</fullName>
    </submittedName>
</protein>
<evidence type="ECO:0000313" key="2">
    <source>
        <dbReference type="Proteomes" id="UP000253664"/>
    </source>
</evidence>
<dbReference type="EMBL" id="LKCN02000003">
    <property type="protein sequence ID" value="RCI15286.1"/>
    <property type="molecule type" value="Genomic_DNA"/>
</dbReference>
<proteinExistence type="predicted"/>
<keyword evidence="2" id="KW-1185">Reference proteome</keyword>
<sequence>MCFSFQNRVKIPGDMRSGCRPDAAGVVNDGEEELYRDMRRVLVSLGPTTDEWIEINAHPAFGMASNSNI</sequence>
<accession>A0A367LLH5</accession>
<reference evidence="1 2" key="1">
    <citation type="journal article" date="2015" name="BMC Genomics">
        <title>Insights from the genome of Ophiocordyceps polyrhachis-furcata to pathogenicity and host specificity in insect fungi.</title>
        <authorList>
            <person name="Wichadakul D."/>
            <person name="Kobmoo N."/>
            <person name="Ingsriswang S."/>
            <person name="Tangphatsornruang S."/>
            <person name="Chantasingh D."/>
            <person name="Luangsa-ard J.J."/>
            <person name="Eurwilaichitr L."/>
        </authorList>
    </citation>
    <scope>NUCLEOTIDE SEQUENCE [LARGE SCALE GENOMIC DNA]</scope>
    <source>
        <strain evidence="1 2">BCC 54312</strain>
    </source>
</reference>
<name>A0A367LLH5_9HYPO</name>
<comment type="caution">
    <text evidence="1">The sequence shown here is derived from an EMBL/GenBank/DDBJ whole genome shotgun (WGS) entry which is preliminary data.</text>
</comment>
<evidence type="ECO:0000313" key="1">
    <source>
        <dbReference type="EMBL" id="RCI15286.1"/>
    </source>
</evidence>
<organism evidence="1 2">
    <name type="scientific">Ophiocordyceps polyrhachis-furcata BCC 54312</name>
    <dbReference type="NCBI Taxonomy" id="1330021"/>
    <lineage>
        <taxon>Eukaryota</taxon>
        <taxon>Fungi</taxon>
        <taxon>Dikarya</taxon>
        <taxon>Ascomycota</taxon>
        <taxon>Pezizomycotina</taxon>
        <taxon>Sordariomycetes</taxon>
        <taxon>Hypocreomycetidae</taxon>
        <taxon>Hypocreales</taxon>
        <taxon>Ophiocordycipitaceae</taxon>
        <taxon>Ophiocordyceps</taxon>
    </lineage>
</organism>
<gene>
    <name evidence="1" type="ORF">L249_6482</name>
</gene>
<dbReference type="AlphaFoldDB" id="A0A367LLH5"/>